<keyword evidence="2" id="KW-0597">Phosphoprotein</keyword>
<comment type="subcellular location">
    <subcellularLocation>
        <location evidence="1">Nucleus</location>
    </subcellularLocation>
</comment>
<dbReference type="SUPFAM" id="SSF52113">
    <property type="entry name" value="BRCT domain"/>
    <property type="match status" value="1"/>
</dbReference>
<reference evidence="7 8" key="1">
    <citation type="journal article" date="2023" name="Arcadia Sci">
        <title>De novo assembly of a long-read Amblyomma americanum tick genome.</title>
        <authorList>
            <person name="Chou S."/>
            <person name="Poskanzer K.E."/>
            <person name="Rollins M."/>
            <person name="Thuy-Boun P.S."/>
        </authorList>
    </citation>
    <scope>NUCLEOTIDE SEQUENCE [LARGE SCALE GENOMIC DNA]</scope>
    <source>
        <strain evidence="7">F_SG_1</strain>
        <tissue evidence="7">Salivary glands</tissue>
    </source>
</reference>
<accession>A0AAQ4DLK8</accession>
<keyword evidence="8" id="KW-1185">Reference proteome</keyword>
<dbReference type="Gene3D" id="3.40.50.10190">
    <property type="entry name" value="BRCT domain"/>
    <property type="match status" value="1"/>
</dbReference>
<feature type="domain" description="BRCT" evidence="6">
    <location>
        <begin position="50"/>
        <end position="129"/>
    </location>
</feature>
<evidence type="ECO:0000256" key="4">
    <source>
        <dbReference type="ARBA" id="ARBA00023204"/>
    </source>
</evidence>
<evidence type="ECO:0000259" key="6">
    <source>
        <dbReference type="Pfam" id="PF16589"/>
    </source>
</evidence>
<keyword evidence="3" id="KW-0227">DNA damage</keyword>
<comment type="caution">
    <text evidence="7">The sequence shown here is derived from an EMBL/GenBank/DDBJ whole genome shotgun (WGS) entry which is preliminary data.</text>
</comment>
<dbReference type="InterPro" id="IPR001357">
    <property type="entry name" value="BRCT_dom"/>
</dbReference>
<gene>
    <name evidence="7" type="ORF">V5799_034044</name>
</gene>
<dbReference type="Proteomes" id="UP001321473">
    <property type="component" value="Unassembled WGS sequence"/>
</dbReference>
<dbReference type="Pfam" id="PF16589">
    <property type="entry name" value="BRCT_2"/>
    <property type="match status" value="1"/>
</dbReference>
<dbReference type="InterPro" id="IPR036420">
    <property type="entry name" value="BRCT_dom_sf"/>
</dbReference>
<evidence type="ECO:0000256" key="2">
    <source>
        <dbReference type="ARBA" id="ARBA00022553"/>
    </source>
</evidence>
<keyword evidence="5" id="KW-0539">Nucleus</keyword>
<dbReference type="PANTHER" id="PTHR23196">
    <property type="entry name" value="PAX TRANSCRIPTION ACTIVATION DOMAIN INTERACTING PROTEIN"/>
    <property type="match status" value="1"/>
</dbReference>
<evidence type="ECO:0000313" key="7">
    <source>
        <dbReference type="EMBL" id="KAK8763348.1"/>
    </source>
</evidence>
<dbReference type="PANTHER" id="PTHR23196:SF34">
    <property type="entry name" value="MEDIATOR OF DNA DAMAGE CHECKPOINT PROTEIN 1"/>
    <property type="match status" value="1"/>
</dbReference>
<keyword evidence="4" id="KW-0234">DNA repair</keyword>
<protein>
    <recommendedName>
        <fullName evidence="6">BRCT domain-containing protein</fullName>
    </recommendedName>
</protein>
<name>A0AAQ4DLK8_AMBAM</name>
<dbReference type="GO" id="GO:0006281">
    <property type="term" value="P:DNA repair"/>
    <property type="evidence" value="ECO:0007669"/>
    <property type="project" value="UniProtKB-KW"/>
</dbReference>
<sequence>MMMMVVNCYGTSASCLQATRHFSCKIRRPRSLFKFSLLETLAKAAAHGGVLRGWNIHATAHVQPPPRDMKEIVTCSGGKYLDAMPKRLTTSGNTVIVSCEDDAKACAHAKNNMVPIVSAEFVLSGLLQYKN</sequence>
<dbReference type="InterPro" id="IPR051579">
    <property type="entry name" value="DDR_Transcriptional_Reg"/>
</dbReference>
<proteinExistence type="predicted"/>
<evidence type="ECO:0000256" key="5">
    <source>
        <dbReference type="ARBA" id="ARBA00023242"/>
    </source>
</evidence>
<dbReference type="EMBL" id="JARKHS020029408">
    <property type="protein sequence ID" value="KAK8763348.1"/>
    <property type="molecule type" value="Genomic_DNA"/>
</dbReference>
<evidence type="ECO:0000313" key="8">
    <source>
        <dbReference type="Proteomes" id="UP001321473"/>
    </source>
</evidence>
<evidence type="ECO:0000256" key="3">
    <source>
        <dbReference type="ARBA" id="ARBA00022763"/>
    </source>
</evidence>
<evidence type="ECO:0000256" key="1">
    <source>
        <dbReference type="ARBA" id="ARBA00004123"/>
    </source>
</evidence>
<dbReference type="AlphaFoldDB" id="A0AAQ4DLK8"/>
<organism evidence="7 8">
    <name type="scientific">Amblyomma americanum</name>
    <name type="common">Lone star tick</name>
    <dbReference type="NCBI Taxonomy" id="6943"/>
    <lineage>
        <taxon>Eukaryota</taxon>
        <taxon>Metazoa</taxon>
        <taxon>Ecdysozoa</taxon>
        <taxon>Arthropoda</taxon>
        <taxon>Chelicerata</taxon>
        <taxon>Arachnida</taxon>
        <taxon>Acari</taxon>
        <taxon>Parasitiformes</taxon>
        <taxon>Ixodida</taxon>
        <taxon>Ixodoidea</taxon>
        <taxon>Ixodidae</taxon>
        <taxon>Amblyomminae</taxon>
        <taxon>Amblyomma</taxon>
    </lineage>
</organism>
<dbReference type="GO" id="GO:0005634">
    <property type="term" value="C:nucleus"/>
    <property type="evidence" value="ECO:0007669"/>
    <property type="project" value="UniProtKB-SubCell"/>
</dbReference>